<keyword evidence="2 11" id="KW-0560">Oxidoreductase</keyword>
<dbReference type="PANTHER" id="PTHR43616">
    <property type="entry name" value="GLYCEROL DEHYDROGENASE"/>
    <property type="match status" value="1"/>
</dbReference>
<evidence type="ECO:0000256" key="9">
    <source>
        <dbReference type="PIRSR" id="PIRSR000112-3"/>
    </source>
</evidence>
<gene>
    <name evidence="11" type="primary">gldA_2</name>
    <name evidence="11" type="ORF">NCTC10571_02013</name>
</gene>
<dbReference type="RefSeq" id="WP_115152014.1">
    <property type="nucleotide sequence ID" value="NZ_UGPP01000001.1"/>
</dbReference>
<evidence type="ECO:0000256" key="8">
    <source>
        <dbReference type="PIRSR" id="PIRSR000112-1"/>
    </source>
</evidence>
<feature type="domain" description="Alcohol dehydrogenase iron-type/glycerol dehydrogenase GldA" evidence="10">
    <location>
        <begin position="9"/>
        <end position="141"/>
    </location>
</feature>
<feature type="binding site" evidence="9">
    <location>
        <begin position="116"/>
        <end position="119"/>
    </location>
    <ligand>
        <name>NAD(+)</name>
        <dbReference type="ChEBI" id="CHEBI:57540"/>
    </ligand>
</feature>
<dbReference type="EMBL" id="UGPP01000001">
    <property type="protein sequence ID" value="STY71837.1"/>
    <property type="molecule type" value="Genomic_DNA"/>
</dbReference>
<dbReference type="AlphaFoldDB" id="A0A378NVC6"/>
<evidence type="ECO:0000256" key="7">
    <source>
        <dbReference type="ARBA" id="ARBA00049006"/>
    </source>
</evidence>
<feature type="binding site" evidence="9">
    <location>
        <position position="125"/>
    </location>
    <ligand>
        <name>NAD(+)</name>
        <dbReference type="ChEBI" id="CHEBI:57540"/>
    </ligand>
</feature>
<evidence type="ECO:0000256" key="4">
    <source>
        <dbReference type="ARBA" id="ARBA00037918"/>
    </source>
</evidence>
<dbReference type="Pfam" id="PF00465">
    <property type="entry name" value="Fe-ADH"/>
    <property type="match status" value="1"/>
</dbReference>
<feature type="binding site" evidence="8">
    <location>
        <position position="269"/>
    </location>
    <ligand>
        <name>glycerol</name>
        <dbReference type="ChEBI" id="CHEBI:17754"/>
    </ligand>
</feature>
<comment type="cofactor">
    <cofactor evidence="8">
        <name>Zn(2+)</name>
        <dbReference type="ChEBI" id="CHEBI:29105"/>
    </cofactor>
    <text evidence="8">Binds 1 zinc ion per subunit.</text>
</comment>
<dbReference type="PIRSF" id="PIRSF000112">
    <property type="entry name" value="Glycerol_dehydrogenase"/>
    <property type="match status" value="1"/>
</dbReference>
<dbReference type="Gene3D" id="1.20.1090.10">
    <property type="entry name" value="Dehydroquinate synthase-like - alpha domain"/>
    <property type="match status" value="1"/>
</dbReference>
<evidence type="ECO:0000256" key="5">
    <source>
        <dbReference type="ARBA" id="ARBA00039147"/>
    </source>
</evidence>
<sequence>MNQQVYLPSYSIGEDVYKRVPQICSNYGKTAIVIGGEISLSKVKDKLLTAMKGTDINLLDFIWYGGNATRENIKRLKNMKTVQMADMIFAVGGGKSMDTSKALADMIKKPVFTFPTIASNCAPVTALCILYGKDKVEFYDAQKPAIHCFIDTKIISNAPIKYLRAGIGDALSKQYEVCFNTRGRILNHTNNLGVQIAKDCSERLLQYGVKAVDDAQKNIVSDEFIQTVLTIIVNTGLVSVLVNLNYNSSLAHSLYLASVKIPDCKGHMHGEIVSLGVLLLLLVDKQLIQAEKVYDFNQKLDLPTSLMNLGIKDVKQIIDLILQDKYLSFAPYNITKEMIKEAIDMLEALKHKKTF</sequence>
<dbReference type="CDD" id="cd08171">
    <property type="entry name" value="GlyDH-like"/>
    <property type="match status" value="1"/>
</dbReference>
<dbReference type="InterPro" id="IPR001670">
    <property type="entry name" value="ADH_Fe/GldA"/>
</dbReference>
<keyword evidence="1 8" id="KW-0479">Metal-binding</keyword>
<protein>
    <recommendedName>
        <fullName evidence="6">Glycerol dehydrogenase</fullName>
        <ecNumber evidence="5">1.1.1.6</ecNumber>
    </recommendedName>
</protein>
<dbReference type="PANTHER" id="PTHR43616:SF5">
    <property type="entry name" value="GLYCEROL DEHYDROGENASE 1"/>
    <property type="match status" value="1"/>
</dbReference>
<proteinExistence type="predicted"/>
<keyword evidence="3 9" id="KW-0520">NAD</keyword>
<feature type="binding site" evidence="9">
    <location>
        <position position="131"/>
    </location>
    <ligand>
        <name>NAD(+)</name>
        <dbReference type="ChEBI" id="CHEBI:57540"/>
    </ligand>
</feature>
<evidence type="ECO:0000313" key="12">
    <source>
        <dbReference type="Proteomes" id="UP000255234"/>
    </source>
</evidence>
<feature type="binding site" evidence="8">
    <location>
        <position position="252"/>
    </location>
    <ligand>
        <name>glycerol</name>
        <dbReference type="ChEBI" id="CHEBI:17754"/>
    </ligand>
</feature>
<comment type="catalytic activity">
    <reaction evidence="7">
        <text>glycerol + NAD(+) = dihydroxyacetone + NADH + H(+)</text>
        <dbReference type="Rhea" id="RHEA:13769"/>
        <dbReference type="ChEBI" id="CHEBI:15378"/>
        <dbReference type="ChEBI" id="CHEBI:16016"/>
        <dbReference type="ChEBI" id="CHEBI:17754"/>
        <dbReference type="ChEBI" id="CHEBI:57540"/>
        <dbReference type="ChEBI" id="CHEBI:57945"/>
        <dbReference type="EC" id="1.1.1.6"/>
    </reaction>
</comment>
<dbReference type="Gene3D" id="3.40.50.1970">
    <property type="match status" value="1"/>
</dbReference>
<dbReference type="EC" id="1.1.1.6" evidence="5"/>
<keyword evidence="8" id="KW-0862">Zinc</keyword>
<dbReference type="SUPFAM" id="SSF56796">
    <property type="entry name" value="Dehydroquinate synthase-like"/>
    <property type="match status" value="1"/>
</dbReference>
<evidence type="ECO:0000313" key="11">
    <source>
        <dbReference type="EMBL" id="STY71837.1"/>
    </source>
</evidence>
<feature type="binding site" evidence="8">
    <location>
        <position position="169"/>
    </location>
    <ligand>
        <name>glycerol</name>
        <dbReference type="ChEBI" id="CHEBI:17754"/>
    </ligand>
</feature>
<dbReference type="InterPro" id="IPR016205">
    <property type="entry name" value="Glycerol_DH"/>
</dbReference>
<dbReference type="GO" id="GO:0008888">
    <property type="term" value="F:glycerol dehydrogenase (NAD+) activity"/>
    <property type="evidence" value="ECO:0007669"/>
    <property type="project" value="UniProtKB-EC"/>
</dbReference>
<dbReference type="Proteomes" id="UP000255234">
    <property type="component" value="Unassembled WGS sequence"/>
</dbReference>
<evidence type="ECO:0000259" key="10">
    <source>
        <dbReference type="Pfam" id="PF00465"/>
    </source>
</evidence>
<comment type="pathway">
    <text evidence="4">Polyol metabolism; glycerol fermentation; glycerone phosphate from glycerol (oxidative route): step 1/2.</text>
</comment>
<dbReference type="GO" id="GO:0046872">
    <property type="term" value="F:metal ion binding"/>
    <property type="evidence" value="ECO:0007669"/>
    <property type="project" value="UniProtKB-KW"/>
</dbReference>
<evidence type="ECO:0000256" key="6">
    <source>
        <dbReference type="ARBA" id="ARBA00040132"/>
    </source>
</evidence>
<evidence type="ECO:0000256" key="1">
    <source>
        <dbReference type="ARBA" id="ARBA00022723"/>
    </source>
</evidence>
<evidence type="ECO:0000256" key="2">
    <source>
        <dbReference type="ARBA" id="ARBA00023002"/>
    </source>
</evidence>
<reference evidence="11 12" key="1">
    <citation type="submission" date="2018-06" db="EMBL/GenBank/DDBJ databases">
        <authorList>
            <consortium name="Pathogen Informatics"/>
            <person name="Doyle S."/>
        </authorList>
    </citation>
    <scope>NUCLEOTIDE SEQUENCE [LARGE SCALE GENOMIC DNA]</scope>
    <source>
        <strain evidence="11 12">NCTC10571</strain>
    </source>
</reference>
<evidence type="ECO:0000256" key="3">
    <source>
        <dbReference type="ARBA" id="ARBA00023027"/>
    </source>
</evidence>
<feature type="binding site" evidence="9">
    <location>
        <position position="127"/>
    </location>
    <ligand>
        <name>NAD(+)</name>
        <dbReference type="ChEBI" id="CHEBI:57540"/>
    </ligand>
</feature>
<feature type="binding site" evidence="9">
    <location>
        <begin position="94"/>
        <end position="98"/>
    </location>
    <ligand>
        <name>NAD(+)</name>
        <dbReference type="ChEBI" id="CHEBI:57540"/>
    </ligand>
</feature>
<organism evidence="11 12">
    <name type="scientific">Megamonas hypermegale</name>
    <dbReference type="NCBI Taxonomy" id="158847"/>
    <lineage>
        <taxon>Bacteria</taxon>
        <taxon>Bacillati</taxon>
        <taxon>Bacillota</taxon>
        <taxon>Negativicutes</taxon>
        <taxon>Selenomonadales</taxon>
        <taxon>Selenomonadaceae</taxon>
        <taxon>Megamonas</taxon>
    </lineage>
</organism>
<name>A0A378NVC6_9FIRM</name>
<accession>A0A378NVC6</accession>